<feature type="domain" description="UDP-glucose/GDP-mannose dehydrogenase N-terminal" evidence="2">
    <location>
        <begin position="13"/>
        <end position="55"/>
    </location>
</feature>
<name>Q1Q1S2_KUEST</name>
<evidence type="ECO:0000256" key="1">
    <source>
        <dbReference type="SAM" id="Phobius"/>
    </source>
</evidence>
<proteinExistence type="predicted"/>
<dbReference type="InterPro" id="IPR001732">
    <property type="entry name" value="UDP-Glc/GDP-Man_DH_N"/>
</dbReference>
<dbReference type="GO" id="GO:0016616">
    <property type="term" value="F:oxidoreductase activity, acting on the CH-OH group of donors, NAD or NADP as acceptor"/>
    <property type="evidence" value="ECO:0007669"/>
    <property type="project" value="InterPro"/>
</dbReference>
<evidence type="ECO:0000259" key="2">
    <source>
        <dbReference type="Pfam" id="PF03721"/>
    </source>
</evidence>
<dbReference type="InterPro" id="IPR036291">
    <property type="entry name" value="NAD(P)-bd_dom_sf"/>
</dbReference>
<sequence>MELIEKIKSKKAHIGIIGLGYVGLPLVIEFCKAGFQVTGLDIDPEKVKLLSQGKNYTRGVHKM</sequence>
<keyword evidence="1" id="KW-0812">Transmembrane</keyword>
<evidence type="ECO:0000313" key="4">
    <source>
        <dbReference type="EMBL" id="QII10986.1"/>
    </source>
</evidence>
<reference evidence="4 5" key="3">
    <citation type="submission" date="2020-02" db="EMBL/GenBank/DDBJ databases">
        <title>Newly sequenced genome of strain CSTR1 showed variability in Candidatus Kuenenia stuttgartiensis genomes.</title>
        <authorList>
            <person name="Ding C."/>
            <person name="Adrian L."/>
        </authorList>
    </citation>
    <scope>NUCLEOTIDE SEQUENCE [LARGE SCALE GENOMIC DNA]</scope>
    <source>
        <strain evidence="4 5">CSTR1</strain>
    </source>
</reference>
<dbReference type="EMBL" id="CT573071">
    <property type="protein sequence ID" value="CAJ73963.1"/>
    <property type="molecule type" value="Genomic_DNA"/>
</dbReference>
<dbReference type="GO" id="GO:0051287">
    <property type="term" value="F:NAD binding"/>
    <property type="evidence" value="ECO:0007669"/>
    <property type="project" value="InterPro"/>
</dbReference>
<protein>
    <recommendedName>
        <fullName evidence="2">UDP-glucose/GDP-mannose dehydrogenase N-terminal domain-containing protein</fullName>
    </recommendedName>
</protein>
<dbReference type="GO" id="GO:0016628">
    <property type="term" value="F:oxidoreductase activity, acting on the CH-CH group of donors, NAD or NADP as acceptor"/>
    <property type="evidence" value="ECO:0007669"/>
    <property type="project" value="InterPro"/>
</dbReference>
<dbReference type="PANTHER" id="PTHR43491">
    <property type="entry name" value="UDP-N-ACETYL-D-MANNOSAMINE DEHYDROGENASE"/>
    <property type="match status" value="1"/>
</dbReference>
<dbReference type="Proteomes" id="UP000501926">
    <property type="component" value="Chromosome"/>
</dbReference>
<organism evidence="3">
    <name type="scientific">Kuenenia stuttgartiensis</name>
    <dbReference type="NCBI Taxonomy" id="174633"/>
    <lineage>
        <taxon>Bacteria</taxon>
        <taxon>Pseudomonadati</taxon>
        <taxon>Planctomycetota</taxon>
        <taxon>Candidatus Brocadiia</taxon>
        <taxon>Candidatus Brocadiales</taxon>
        <taxon>Candidatus Brocadiaceae</taxon>
        <taxon>Candidatus Kuenenia</taxon>
    </lineage>
</organism>
<reference evidence="3" key="1">
    <citation type="journal article" date="2006" name="Nature">
        <title>Deciphering the evolution and metabolism of an anammox bacterium from a community genome.</title>
        <authorList>
            <person name="Strous M."/>
            <person name="Pelletier E."/>
            <person name="Mangenot S."/>
            <person name="Rattei T."/>
            <person name="Lehner A."/>
            <person name="Taylor M.W."/>
            <person name="Horn M."/>
            <person name="Daims H."/>
            <person name="Bartol-Mavel D."/>
            <person name="Wincker P."/>
            <person name="Barbe V."/>
            <person name="Fonknechten N."/>
            <person name="Vallenet D."/>
            <person name="Segurens B."/>
            <person name="Schenowitz-Truong C."/>
            <person name="Medigue C."/>
            <person name="Collingro A."/>
            <person name="Snel B."/>
            <person name="Dutilh B.E."/>
            <person name="OpDenCamp H.J.M."/>
            <person name="vanDerDrift C."/>
            <person name="Cirpus I."/>
            <person name="vanDePas-Schoonen K.T."/>
            <person name="Harhangi H.R."/>
            <person name="vanNiftrik L."/>
            <person name="Schmid M."/>
            <person name="Keltjens J."/>
            <person name="vanDeVossenberg J."/>
            <person name="Kartal B."/>
            <person name="Meier H."/>
            <person name="Frishman D."/>
            <person name="Huynen M.A."/>
            <person name="Mewes H."/>
            <person name="Weissenbach J."/>
            <person name="Jetten M.S.M."/>
            <person name="Wagner M."/>
            <person name="LePaslier D."/>
        </authorList>
    </citation>
    <scope>NUCLEOTIDE SEQUENCE</scope>
</reference>
<dbReference type="PANTHER" id="PTHR43491:SF1">
    <property type="entry name" value="UDP-N-ACETYL-D-MANNOSAMINE DEHYDROGENASE"/>
    <property type="match status" value="1"/>
</dbReference>
<evidence type="ECO:0000313" key="3">
    <source>
        <dbReference type="EMBL" id="CAJ73963.1"/>
    </source>
</evidence>
<dbReference type="Pfam" id="PF03721">
    <property type="entry name" value="UDPG_MGDP_dh_N"/>
    <property type="match status" value="1"/>
</dbReference>
<accession>Q1Q1S2</accession>
<dbReference type="GO" id="GO:0000271">
    <property type="term" value="P:polysaccharide biosynthetic process"/>
    <property type="evidence" value="ECO:0007669"/>
    <property type="project" value="InterPro"/>
</dbReference>
<feature type="transmembrane region" description="Helical" evidence="1">
    <location>
        <begin position="12"/>
        <end position="28"/>
    </location>
</feature>
<dbReference type="EMBL" id="CP049055">
    <property type="protein sequence ID" value="QII10986.1"/>
    <property type="molecule type" value="Genomic_DNA"/>
</dbReference>
<keyword evidence="1" id="KW-1133">Transmembrane helix</keyword>
<dbReference type="Gene3D" id="3.40.50.720">
    <property type="entry name" value="NAD(P)-binding Rossmann-like Domain"/>
    <property type="match status" value="1"/>
</dbReference>
<dbReference type="AlphaFoldDB" id="Q1Q1S2"/>
<keyword evidence="1" id="KW-0472">Membrane</keyword>
<evidence type="ECO:0000313" key="5">
    <source>
        <dbReference type="Proteomes" id="UP000501926"/>
    </source>
</evidence>
<dbReference type="SUPFAM" id="SSF51735">
    <property type="entry name" value="NAD(P)-binding Rossmann-fold domains"/>
    <property type="match status" value="1"/>
</dbReference>
<reference evidence="3" key="2">
    <citation type="submission" date="2006-01" db="EMBL/GenBank/DDBJ databases">
        <authorList>
            <person name="Genoscope"/>
        </authorList>
    </citation>
    <scope>NUCLEOTIDE SEQUENCE</scope>
</reference>
<gene>
    <name evidence="4" type="ORF">KsCSTR_16070</name>
    <name evidence="3" type="ORF">kuste3204</name>
</gene>
<dbReference type="InterPro" id="IPR028359">
    <property type="entry name" value="UDP_ManNAc/GlcNAc_DH"/>
</dbReference>
<dbReference type="RefSeq" id="WP_205713381.1">
    <property type="nucleotide sequence ID" value="NZ_CP049055.1"/>
</dbReference>